<reference evidence="3" key="1">
    <citation type="submission" date="2016-10" db="EMBL/GenBank/DDBJ databases">
        <authorList>
            <person name="Varghese N."/>
            <person name="Submissions S."/>
        </authorList>
    </citation>
    <scope>NUCLEOTIDE SEQUENCE [LARGE SCALE GENOMIC DNA]</scope>
    <source>
        <strain evidence="3">DSM 13327</strain>
    </source>
</reference>
<dbReference type="AlphaFoldDB" id="A0A1I4LUN9"/>
<sequence>MNEKEEIALKESKYPLTILIIVAVVSLLTGNVTGLTLGYILGESDRQALAIERSKPPGIRETIKTITDSKFQYIPGETVYLPGEVKEVLVVPADKDTPGANPVKLDGKFDLGKQNFMYMINGRIGKFDKTEDEKFVFEKNMIDLRQNSTIVIKAEIPTIDLTRQNVITVGAMFTQGRIEPGIGYTSNFGRVGAYQLAGSQSAAYIGAGFKF</sequence>
<evidence type="ECO:0000313" key="3">
    <source>
        <dbReference type="Proteomes" id="UP000199520"/>
    </source>
</evidence>
<dbReference type="EMBL" id="FOTS01000027">
    <property type="protein sequence ID" value="SFL94788.1"/>
    <property type="molecule type" value="Genomic_DNA"/>
</dbReference>
<keyword evidence="3" id="KW-1185">Reference proteome</keyword>
<evidence type="ECO:0000313" key="2">
    <source>
        <dbReference type="EMBL" id="SFL94788.1"/>
    </source>
</evidence>
<evidence type="ECO:0000256" key="1">
    <source>
        <dbReference type="SAM" id="Phobius"/>
    </source>
</evidence>
<gene>
    <name evidence="2" type="ORF">SAMN04490355_102736</name>
</gene>
<accession>A0A1I4LUN9</accession>
<organism evidence="2 3">
    <name type="scientific">Pelosinus propionicus DSM 13327</name>
    <dbReference type="NCBI Taxonomy" id="1123291"/>
    <lineage>
        <taxon>Bacteria</taxon>
        <taxon>Bacillati</taxon>
        <taxon>Bacillota</taxon>
        <taxon>Negativicutes</taxon>
        <taxon>Selenomonadales</taxon>
        <taxon>Sporomusaceae</taxon>
        <taxon>Pelosinus</taxon>
    </lineage>
</organism>
<protein>
    <submittedName>
        <fullName evidence="2">Uncharacterized protein</fullName>
    </submittedName>
</protein>
<dbReference type="RefSeq" id="WP_090938811.1">
    <property type="nucleotide sequence ID" value="NZ_FOTS01000027.1"/>
</dbReference>
<keyword evidence="1" id="KW-0812">Transmembrane</keyword>
<dbReference type="OrthoDB" id="1681369at2"/>
<keyword evidence="1" id="KW-0472">Membrane</keyword>
<proteinExistence type="predicted"/>
<dbReference type="Proteomes" id="UP000199520">
    <property type="component" value="Unassembled WGS sequence"/>
</dbReference>
<keyword evidence="1" id="KW-1133">Transmembrane helix</keyword>
<name>A0A1I4LUN9_9FIRM</name>
<feature type="transmembrane region" description="Helical" evidence="1">
    <location>
        <begin position="16"/>
        <end position="41"/>
    </location>
</feature>